<protein>
    <submittedName>
        <fullName evidence="6">DNA-binding response regulator</fullName>
    </submittedName>
</protein>
<dbReference type="OrthoDB" id="9808843at2"/>
<feature type="modified residue" description="4-aspartylphosphate" evidence="3">
    <location>
        <position position="78"/>
    </location>
</feature>
<dbReference type="InterPro" id="IPR000792">
    <property type="entry name" value="Tscrpt_reg_LuxR_C"/>
</dbReference>
<evidence type="ECO:0000256" key="2">
    <source>
        <dbReference type="ARBA" id="ARBA00023125"/>
    </source>
</evidence>
<dbReference type="CDD" id="cd06170">
    <property type="entry name" value="LuxR_C_like"/>
    <property type="match status" value="1"/>
</dbReference>
<dbReference type="InterPro" id="IPR016032">
    <property type="entry name" value="Sig_transdc_resp-reg_C-effctor"/>
</dbReference>
<dbReference type="GO" id="GO:0003677">
    <property type="term" value="F:DNA binding"/>
    <property type="evidence" value="ECO:0007669"/>
    <property type="project" value="UniProtKB-KW"/>
</dbReference>
<dbReference type="SUPFAM" id="SSF46894">
    <property type="entry name" value="C-terminal effector domain of the bipartite response regulators"/>
    <property type="match status" value="1"/>
</dbReference>
<dbReference type="PROSITE" id="PS50043">
    <property type="entry name" value="HTH_LUXR_2"/>
    <property type="match status" value="1"/>
</dbReference>
<evidence type="ECO:0000259" key="4">
    <source>
        <dbReference type="PROSITE" id="PS50043"/>
    </source>
</evidence>
<dbReference type="CDD" id="cd17535">
    <property type="entry name" value="REC_NarL-like"/>
    <property type="match status" value="1"/>
</dbReference>
<dbReference type="EMBL" id="RPFW01000003">
    <property type="protein sequence ID" value="TVZ03944.1"/>
    <property type="molecule type" value="Genomic_DNA"/>
</dbReference>
<keyword evidence="2 6" id="KW-0238">DNA-binding</keyword>
<gene>
    <name evidence="6" type="ORF">EAS64_16045</name>
</gene>
<dbReference type="SUPFAM" id="SSF52172">
    <property type="entry name" value="CheY-like"/>
    <property type="match status" value="1"/>
</dbReference>
<keyword evidence="1 3" id="KW-0597">Phosphoprotein</keyword>
<dbReference type="Pfam" id="PF00196">
    <property type="entry name" value="GerE"/>
    <property type="match status" value="1"/>
</dbReference>
<accession>A0A6P2BXZ8</accession>
<name>A0A6P2BXZ8_9ACTN</name>
<dbReference type="SMART" id="SM00421">
    <property type="entry name" value="HTH_LUXR"/>
    <property type="match status" value="1"/>
</dbReference>
<proteinExistence type="predicted"/>
<reference evidence="6 7" key="1">
    <citation type="submission" date="2018-11" db="EMBL/GenBank/DDBJ databases">
        <title>Trebonia kvetii gen.nov., sp.nov., a novel acidophilic actinobacterium, and proposal of the new actinobacterial family Treboniaceae fam. nov.</title>
        <authorList>
            <person name="Rapoport D."/>
            <person name="Sagova-Mareckova M."/>
            <person name="Sedlacek I."/>
            <person name="Provaznik J."/>
            <person name="Kralova S."/>
            <person name="Pavlinic D."/>
            <person name="Benes V."/>
            <person name="Kopecky J."/>
        </authorList>
    </citation>
    <scope>NUCLEOTIDE SEQUENCE [LARGE SCALE GENOMIC DNA]</scope>
    <source>
        <strain evidence="6 7">15Tr583</strain>
    </source>
</reference>
<evidence type="ECO:0000313" key="6">
    <source>
        <dbReference type="EMBL" id="TVZ03944.1"/>
    </source>
</evidence>
<evidence type="ECO:0000259" key="5">
    <source>
        <dbReference type="PROSITE" id="PS50110"/>
    </source>
</evidence>
<dbReference type="AlphaFoldDB" id="A0A6P2BXZ8"/>
<dbReference type="Proteomes" id="UP000460272">
    <property type="component" value="Unassembled WGS sequence"/>
</dbReference>
<evidence type="ECO:0000256" key="3">
    <source>
        <dbReference type="PROSITE-ProRule" id="PRU00169"/>
    </source>
</evidence>
<dbReference type="GO" id="GO:0006355">
    <property type="term" value="P:regulation of DNA-templated transcription"/>
    <property type="evidence" value="ECO:0007669"/>
    <property type="project" value="InterPro"/>
</dbReference>
<dbReference type="GO" id="GO:0000160">
    <property type="term" value="P:phosphorelay signal transduction system"/>
    <property type="evidence" value="ECO:0007669"/>
    <property type="project" value="InterPro"/>
</dbReference>
<dbReference type="InterPro" id="IPR001789">
    <property type="entry name" value="Sig_transdc_resp-reg_receiver"/>
</dbReference>
<dbReference type="InterPro" id="IPR011006">
    <property type="entry name" value="CheY-like_superfamily"/>
</dbReference>
<sequence>MIALVRSDLQDGQGAEPDAPIRVFVVDDHGVVRRGIRSYLSIFPDITVVGEAANGRQALAMLRTMAAAGDAPDVVLMDLAMEPVDGVTATRQLRADLPSIEVVAITSLIDQSRVESALQAGASGYLIKDAAPEELAVAIRAAHRGEVHLDAAVARRLMVSLSAPGGSSGDPFADLSPRETEILRLIAEGRANKEIARHLTISERTARTHVSNILRKLGLTSRTQAALLAVREGLAARPDR</sequence>
<feature type="domain" description="Response regulatory" evidence="5">
    <location>
        <begin position="22"/>
        <end position="143"/>
    </location>
</feature>
<dbReference type="PANTHER" id="PTHR43214:SF43">
    <property type="entry name" value="TWO-COMPONENT RESPONSE REGULATOR"/>
    <property type="match status" value="1"/>
</dbReference>
<keyword evidence="7" id="KW-1185">Reference proteome</keyword>
<dbReference type="PANTHER" id="PTHR43214">
    <property type="entry name" value="TWO-COMPONENT RESPONSE REGULATOR"/>
    <property type="match status" value="1"/>
</dbReference>
<dbReference type="PROSITE" id="PS50110">
    <property type="entry name" value="RESPONSE_REGULATORY"/>
    <property type="match status" value="1"/>
</dbReference>
<dbReference type="Gene3D" id="3.40.50.2300">
    <property type="match status" value="1"/>
</dbReference>
<dbReference type="InterPro" id="IPR058245">
    <property type="entry name" value="NreC/VraR/RcsB-like_REC"/>
</dbReference>
<feature type="domain" description="HTH luxR-type" evidence="4">
    <location>
        <begin position="168"/>
        <end position="233"/>
    </location>
</feature>
<dbReference type="Pfam" id="PF00072">
    <property type="entry name" value="Response_reg"/>
    <property type="match status" value="1"/>
</dbReference>
<dbReference type="SMART" id="SM00448">
    <property type="entry name" value="REC"/>
    <property type="match status" value="1"/>
</dbReference>
<evidence type="ECO:0000313" key="7">
    <source>
        <dbReference type="Proteomes" id="UP000460272"/>
    </source>
</evidence>
<evidence type="ECO:0000256" key="1">
    <source>
        <dbReference type="ARBA" id="ARBA00022553"/>
    </source>
</evidence>
<comment type="caution">
    <text evidence="6">The sequence shown here is derived from an EMBL/GenBank/DDBJ whole genome shotgun (WGS) entry which is preliminary data.</text>
</comment>
<dbReference type="InterPro" id="IPR039420">
    <property type="entry name" value="WalR-like"/>
</dbReference>
<organism evidence="6 7">
    <name type="scientific">Trebonia kvetii</name>
    <dbReference type="NCBI Taxonomy" id="2480626"/>
    <lineage>
        <taxon>Bacteria</taxon>
        <taxon>Bacillati</taxon>
        <taxon>Actinomycetota</taxon>
        <taxon>Actinomycetes</taxon>
        <taxon>Streptosporangiales</taxon>
        <taxon>Treboniaceae</taxon>
        <taxon>Trebonia</taxon>
    </lineage>
</organism>
<dbReference type="PRINTS" id="PR00038">
    <property type="entry name" value="HTHLUXR"/>
</dbReference>